<dbReference type="CDD" id="cd04859">
    <property type="entry name" value="Prim_Pol"/>
    <property type="match status" value="1"/>
</dbReference>
<dbReference type="InterPro" id="IPR015330">
    <property type="entry name" value="DNA_primase/pol_bifunc_N"/>
</dbReference>
<dbReference type="EMBL" id="JALHLG010000007">
    <property type="protein sequence ID" value="MCJ2186667.1"/>
    <property type="molecule type" value="Genomic_DNA"/>
</dbReference>
<evidence type="ECO:0000313" key="2">
    <source>
        <dbReference type="EMBL" id="MCJ2186667.1"/>
    </source>
</evidence>
<sequence length="734" mass="81160">MKTDIFAHYAPEYWQALLPVMPLRENSKRPFLTEWQKYCSQMPSDDERAQWLRNYATCNIGLPLGPQSGLCMLDIDTDDEAVIDTIKALLPATPWERRGKKGMALAFRWDGEANFKIKGTAGSMLVELLGNGNQVVVPPSMHPDTGQPYAATCNLWEVMDQIPALPEGFEAKLRTELAAAGLTATTNDATGSKQAARLGVKINVTAEPGIERFLGLALQYACDEMAGATEGSRNTTLFSQSAYIARHVAAAGVDWTPFADALADVAIKKGLTEAETRSTVASGWKTGSPEPTEWIPKAAEYVYLAAQDRFYHPPSGVHLTQSGFSGMHGKVHGGRDTFASFVLDGGFVRKVQDITYDPRGPAGIVMRDNSDTYNTYRSSEISSVAGDPSPFLKFMEFLIPAQVERDHLLKVIAHTVRNPGDRVRHATILRTRNQGVGKSMLTSIWKGLVGESNFRQTSSREMQGNFEGWIKENTVLYCPELNIGTGLSTYNELKELITADDLVVNEKHLKPRRWNIYSTMIFTTNLAVPMLIEADDRRIFMIDSPAQPRPDGYYREFASWWQENLGVIRHFLDNVDLSDFNSHAPAPMTDAKRQLIRRSANPLVQDLAHIIAERKGLLCRDIVTIEEVVYELNGGRVSERTIANALKQLGGISLGQQRTAKGRKSLWVIRNQGLWLKFTSAARAQEFENAGGVFAGELPDAKGMDFEVALLSDLAGVDLEAFHASLGSTTLVLL</sequence>
<dbReference type="InterPro" id="IPR045455">
    <property type="entry name" value="NrS-1_pol-like_helicase"/>
</dbReference>
<gene>
    <name evidence="2" type="ORF">MTR66_07565</name>
</gene>
<protein>
    <submittedName>
        <fullName evidence="2">Bifunctional DNA primase/polymerase</fullName>
    </submittedName>
</protein>
<feature type="domain" description="DNA primase/polymerase bifunctional N-terminal" evidence="1">
    <location>
        <begin position="11"/>
        <end position="169"/>
    </location>
</feature>
<dbReference type="Gene3D" id="3.30.720.160">
    <property type="entry name" value="Bifunctional DNA primase/polymerase, N-terminal"/>
    <property type="match status" value="1"/>
</dbReference>
<organism evidence="2 3">
    <name type="scientific">Novosphingobium beihaiensis</name>
    <dbReference type="NCBI Taxonomy" id="2930389"/>
    <lineage>
        <taxon>Bacteria</taxon>
        <taxon>Pseudomonadati</taxon>
        <taxon>Pseudomonadota</taxon>
        <taxon>Alphaproteobacteria</taxon>
        <taxon>Sphingomonadales</taxon>
        <taxon>Sphingomonadaceae</taxon>
        <taxon>Novosphingobium</taxon>
    </lineage>
</organism>
<name>A0ABT0BNN5_9SPHN</name>
<dbReference type="Pfam" id="PF19263">
    <property type="entry name" value="DUF5906"/>
    <property type="match status" value="1"/>
</dbReference>
<reference evidence="2 3" key="1">
    <citation type="submission" date="2022-04" db="EMBL/GenBank/DDBJ databases">
        <title>Identification of a novel bacterium isolated from mangrove sediments.</title>
        <authorList>
            <person name="Pan X."/>
        </authorList>
    </citation>
    <scope>NUCLEOTIDE SEQUENCE [LARGE SCALE GENOMIC DNA]</scope>
    <source>
        <strain evidence="2 3">B2638</strain>
    </source>
</reference>
<dbReference type="SMART" id="SM00943">
    <property type="entry name" value="Prim-Pol"/>
    <property type="match status" value="1"/>
</dbReference>
<dbReference type="Pfam" id="PF09250">
    <property type="entry name" value="Prim-Pol"/>
    <property type="match status" value="1"/>
</dbReference>
<dbReference type="Proteomes" id="UP001202281">
    <property type="component" value="Unassembled WGS sequence"/>
</dbReference>
<evidence type="ECO:0000313" key="3">
    <source>
        <dbReference type="Proteomes" id="UP001202281"/>
    </source>
</evidence>
<keyword evidence="3" id="KW-1185">Reference proteome</keyword>
<proteinExistence type="predicted"/>
<accession>A0ABT0BNN5</accession>
<dbReference type="RefSeq" id="WP_243919347.1">
    <property type="nucleotide sequence ID" value="NZ_JALHLG010000007.1"/>
</dbReference>
<comment type="caution">
    <text evidence="2">The sequence shown here is derived from an EMBL/GenBank/DDBJ whole genome shotgun (WGS) entry which is preliminary data.</text>
</comment>
<evidence type="ECO:0000259" key="1">
    <source>
        <dbReference type="SMART" id="SM00943"/>
    </source>
</evidence>
<dbReference type="SUPFAM" id="SSF56747">
    <property type="entry name" value="Prim-pol domain"/>
    <property type="match status" value="1"/>
</dbReference>